<dbReference type="RefSeq" id="WP_210644318.1">
    <property type="nucleotide sequence ID" value="NZ_JAGFBU010000001.1"/>
</dbReference>
<evidence type="ECO:0000313" key="1">
    <source>
        <dbReference type="EMBL" id="MBP4140525.1"/>
    </source>
</evidence>
<gene>
    <name evidence="1" type="ORF">J3S90_01765</name>
</gene>
<evidence type="ECO:0008006" key="3">
    <source>
        <dbReference type="Google" id="ProtNLM"/>
    </source>
</evidence>
<comment type="caution">
    <text evidence="1">The sequence shown here is derived from an EMBL/GenBank/DDBJ whole genome shotgun (WGS) entry which is preliminary data.</text>
</comment>
<sequence length="206" mass="24783">MKNLFGKKIKKNYEQFSNYWVQKVVHKRKKNRFAFFEEYCRDKKVIHFGCTDWPIFDPNENLHIKLNEITNILHGFDIDKEGIENLKKYVSQDYFSDFKDVNENYDVCLIPETIEHVDNVRTFLENVSKIKSKIFLITAPNCFSKEHLRRNFYGEDYFIEVVHPDHNCWYSPYTLKNQIEKYSELKVIDVILLEDDKMICCVAEKV</sequence>
<keyword evidence="2" id="KW-1185">Reference proteome</keyword>
<dbReference type="Gene3D" id="3.40.50.150">
    <property type="entry name" value="Vaccinia Virus protein VP39"/>
    <property type="match status" value="1"/>
</dbReference>
<name>A0ABS5CPH8_9FLAO</name>
<protein>
    <recommendedName>
        <fullName evidence="3">Methyltransferase domain-containing protein</fullName>
    </recommendedName>
</protein>
<reference evidence="1 2" key="1">
    <citation type="submission" date="2021-03" db="EMBL/GenBank/DDBJ databases">
        <title>Flavobacterium Flabelliformis Sp. Nov. And Flavobacterium Geliluteum Sp. Nov., Two Novel Multidrug Resistant Psychrophilic Species Isolated From Antarctica.</title>
        <authorList>
            <person name="Kralova S."/>
            <person name="Busse H.J."/>
            <person name="Bezdicek M."/>
            <person name="Nykrynova M."/>
            <person name="Kroupova E."/>
            <person name="Krsek D."/>
            <person name="Sedlacek I."/>
        </authorList>
    </citation>
    <scope>NUCLEOTIDE SEQUENCE [LARGE SCALE GENOMIC DNA]</scope>
    <source>
        <strain evidence="1 2">P4023</strain>
    </source>
</reference>
<dbReference type="Proteomes" id="UP000674217">
    <property type="component" value="Unassembled WGS sequence"/>
</dbReference>
<evidence type="ECO:0000313" key="2">
    <source>
        <dbReference type="Proteomes" id="UP000674217"/>
    </source>
</evidence>
<organism evidence="1 2">
    <name type="scientific">Flavobacterium flabelliforme</name>
    <dbReference type="NCBI Taxonomy" id="2816119"/>
    <lineage>
        <taxon>Bacteria</taxon>
        <taxon>Pseudomonadati</taxon>
        <taxon>Bacteroidota</taxon>
        <taxon>Flavobacteriia</taxon>
        <taxon>Flavobacteriales</taxon>
        <taxon>Flavobacteriaceae</taxon>
        <taxon>Flavobacterium</taxon>
    </lineage>
</organism>
<dbReference type="EMBL" id="JAGFBU010000001">
    <property type="protein sequence ID" value="MBP4140525.1"/>
    <property type="molecule type" value="Genomic_DNA"/>
</dbReference>
<accession>A0ABS5CPH8</accession>
<dbReference type="SUPFAM" id="SSF53335">
    <property type="entry name" value="S-adenosyl-L-methionine-dependent methyltransferases"/>
    <property type="match status" value="1"/>
</dbReference>
<proteinExistence type="predicted"/>
<dbReference type="InterPro" id="IPR029063">
    <property type="entry name" value="SAM-dependent_MTases_sf"/>
</dbReference>